<dbReference type="InterPro" id="IPR045028">
    <property type="entry name" value="DinG/Rad3-like"/>
</dbReference>
<dbReference type="SMART" id="SM00488">
    <property type="entry name" value="DEXDc2"/>
    <property type="match status" value="1"/>
</dbReference>
<keyword evidence="9" id="KW-0408">Iron</keyword>
<keyword evidence="6" id="KW-0378">Hydrolase</keyword>
<keyword evidence="8" id="KW-0067">ATP-binding</keyword>
<dbReference type="NCBIfam" id="TIGR00604">
    <property type="entry name" value="rad3"/>
    <property type="match status" value="1"/>
</dbReference>
<evidence type="ECO:0000256" key="12">
    <source>
        <dbReference type="ARBA" id="ARBA00023242"/>
    </source>
</evidence>
<dbReference type="InterPro" id="IPR014013">
    <property type="entry name" value="Helic_SF1/SF2_ATP-bd_DinG/Rad3"/>
</dbReference>
<evidence type="ECO:0000256" key="5">
    <source>
        <dbReference type="ARBA" id="ARBA00022741"/>
    </source>
</evidence>
<dbReference type="GO" id="GO:0034085">
    <property type="term" value="P:establishment of sister chromatid cohesion"/>
    <property type="evidence" value="ECO:0007669"/>
    <property type="project" value="TreeGrafter"/>
</dbReference>
<keyword evidence="7" id="KW-0347">Helicase</keyword>
<dbReference type="InterPro" id="IPR006555">
    <property type="entry name" value="ATP-dep_Helicase_C"/>
</dbReference>
<dbReference type="SUPFAM" id="SSF52540">
    <property type="entry name" value="P-loop containing nucleoside triphosphate hydrolases"/>
    <property type="match status" value="1"/>
</dbReference>
<dbReference type="GO" id="GO:0006139">
    <property type="term" value="P:nucleobase-containing compound metabolic process"/>
    <property type="evidence" value="ECO:0007669"/>
    <property type="project" value="InterPro"/>
</dbReference>
<dbReference type="OrthoDB" id="19182at2759"/>
<dbReference type="RefSeq" id="XP_012769708.1">
    <property type="nucleotide sequence ID" value="XM_012914254.1"/>
</dbReference>
<dbReference type="InterPro" id="IPR006554">
    <property type="entry name" value="Helicase-like_DEXD_c2"/>
</dbReference>
<dbReference type="GO" id="GO:0005634">
    <property type="term" value="C:nucleus"/>
    <property type="evidence" value="ECO:0007669"/>
    <property type="project" value="UniProtKB-SubCell"/>
</dbReference>
<keyword evidence="11" id="KW-0413">Isomerase</keyword>
<dbReference type="GO" id="GO:0003678">
    <property type="term" value="F:DNA helicase activity"/>
    <property type="evidence" value="ECO:0007669"/>
    <property type="project" value="InterPro"/>
</dbReference>
<evidence type="ECO:0000256" key="6">
    <source>
        <dbReference type="ARBA" id="ARBA00022801"/>
    </source>
</evidence>
<accession>A0A061DC04</accession>
<sequence length="830" mass="91380">MSASYQPDFQLPFEAYPSQKKFMQDAYTCFEESRFGLFESPTGSGKTIAILCSLLTWLRDNRVKDAVSRLGPKVDNDEGVPAWVRRSMEAQLRSIAEEAITADMERLTATRQRLKSDFVVTDEGVRLRSGAKRGRDQVGGAHQIAILESWCTLQTGGVTTTNSASSDARPTRKKIQVVICSRTFSQLNQYVRELRRLGALAGQVKVGIAAGRNHTCVNPAVRAKCHTNEDFNDRCRQVACEYRQDVSPLVEASMCFPMDLEDLRAVGTGLCACPYYAAGQSMEECDVILAPYVSVFNPSIRQHTGIATDGNILIVDEAHNLVSAVTEAQSSVVHAKAMAALVQQCRSFTGKYMGEIGGDNETIASIEKVAGILSNCGKALSAASGSPRVFTIPSFMIEVGLEDTKFHDIVAFMASGDFCRRLRTLAERMWASKCKGVAPTDHSKRNPHLYAVYDFRHFVTTLLSASEHDRVIVTSEADDVAIEIFNLAAGMFPCYVQFQRLTQEAKSVLLMSGTLSPMEEFITLSPSSADPIVHRSPPVFPMYQFYATVVGSGTLQRLDVTLLADEQGLELVYDSSSREGSRELAALCRIVEAAASVTPNGILCFLSSYRFLKNFQVAFENSPERAGVLRHKAVFFESQGALMNASCLPGADKGSSVIADYSKQALGKGAILFAVYGGSQSEGVDFADGLARLVILVGQPYPPDDIKLRLKREYFRAKCRSPGHILILATAKQETLSRSQRDVYARLADDMKTIMCFKTINQSIGRAMRHKGDYAAVVLLDARYKSAKTQQWLPPYVTQALARDQVQSHSSNEVTSLKQKLDNFYKSQNK</sequence>
<dbReference type="OMA" id="QTHQFRD"/>
<dbReference type="Proteomes" id="UP000033188">
    <property type="component" value="Chromosome 4"/>
</dbReference>
<dbReference type="PROSITE" id="PS51193">
    <property type="entry name" value="HELICASE_ATP_BIND_2"/>
    <property type="match status" value="1"/>
</dbReference>
<evidence type="ECO:0000256" key="10">
    <source>
        <dbReference type="ARBA" id="ARBA00023014"/>
    </source>
</evidence>
<dbReference type="Pfam" id="PF06733">
    <property type="entry name" value="DEAD_2"/>
    <property type="match status" value="1"/>
</dbReference>
<dbReference type="AlphaFoldDB" id="A0A061DC04"/>
<dbReference type="InterPro" id="IPR010614">
    <property type="entry name" value="RAD3-like_helicase_DEAD"/>
</dbReference>
<dbReference type="GO" id="GO:0016818">
    <property type="term" value="F:hydrolase activity, acting on acid anhydrides, in phosphorus-containing anhydrides"/>
    <property type="evidence" value="ECO:0007669"/>
    <property type="project" value="InterPro"/>
</dbReference>
<protein>
    <recommendedName>
        <fullName evidence="13">Helicase ATP-binding domain-containing protein</fullName>
    </recommendedName>
</protein>
<keyword evidence="5" id="KW-0547">Nucleotide-binding</keyword>
<organism evidence="14 15">
    <name type="scientific">Babesia bigemina</name>
    <dbReference type="NCBI Taxonomy" id="5866"/>
    <lineage>
        <taxon>Eukaryota</taxon>
        <taxon>Sar</taxon>
        <taxon>Alveolata</taxon>
        <taxon>Apicomplexa</taxon>
        <taxon>Aconoidasida</taxon>
        <taxon>Piroplasmida</taxon>
        <taxon>Babesiidae</taxon>
        <taxon>Babesia</taxon>
    </lineage>
</organism>
<evidence type="ECO:0000256" key="4">
    <source>
        <dbReference type="ARBA" id="ARBA00022723"/>
    </source>
</evidence>
<dbReference type="GO" id="GO:0005524">
    <property type="term" value="F:ATP binding"/>
    <property type="evidence" value="ECO:0007669"/>
    <property type="project" value="UniProtKB-KW"/>
</dbReference>
<dbReference type="SMART" id="SM00491">
    <property type="entry name" value="HELICc2"/>
    <property type="match status" value="1"/>
</dbReference>
<dbReference type="InterPro" id="IPR027417">
    <property type="entry name" value="P-loop_NTPase"/>
</dbReference>
<dbReference type="GO" id="GO:0046872">
    <property type="term" value="F:metal ion binding"/>
    <property type="evidence" value="ECO:0007669"/>
    <property type="project" value="UniProtKB-KW"/>
</dbReference>
<dbReference type="Pfam" id="PF13307">
    <property type="entry name" value="Helicase_C_2"/>
    <property type="match status" value="1"/>
</dbReference>
<keyword evidence="15" id="KW-1185">Reference proteome</keyword>
<keyword evidence="4" id="KW-0479">Metal-binding</keyword>
<dbReference type="GO" id="GO:0003677">
    <property type="term" value="F:DNA binding"/>
    <property type="evidence" value="ECO:0007669"/>
    <property type="project" value="InterPro"/>
</dbReference>
<evidence type="ECO:0000313" key="15">
    <source>
        <dbReference type="Proteomes" id="UP000033188"/>
    </source>
</evidence>
<dbReference type="Gene3D" id="3.40.50.300">
    <property type="entry name" value="P-loop containing nucleotide triphosphate hydrolases"/>
    <property type="match status" value="3"/>
</dbReference>
<gene>
    <name evidence="14" type="ORF">BBBOND_0400148</name>
</gene>
<evidence type="ECO:0000256" key="11">
    <source>
        <dbReference type="ARBA" id="ARBA00023235"/>
    </source>
</evidence>
<reference evidence="15" key="1">
    <citation type="journal article" date="2014" name="Nucleic Acids Res.">
        <title>The evolutionary dynamics of variant antigen genes in Babesia reveal a history of genomic innovation underlying host-parasite interaction.</title>
        <authorList>
            <person name="Jackson A.P."/>
            <person name="Otto T.D."/>
            <person name="Darby A."/>
            <person name="Ramaprasad A."/>
            <person name="Xia D."/>
            <person name="Echaide I.E."/>
            <person name="Farber M."/>
            <person name="Gahlot S."/>
            <person name="Gamble J."/>
            <person name="Gupta D."/>
            <person name="Gupta Y."/>
            <person name="Jackson L."/>
            <person name="Malandrin L."/>
            <person name="Malas T.B."/>
            <person name="Moussa E."/>
            <person name="Nair M."/>
            <person name="Reid A.J."/>
            <person name="Sanders M."/>
            <person name="Sharma J."/>
            <person name="Tracey A."/>
            <person name="Quail M.A."/>
            <person name="Weir W."/>
            <person name="Wastling J.M."/>
            <person name="Hall N."/>
            <person name="Willadsen P."/>
            <person name="Lingelbach K."/>
            <person name="Shiels B."/>
            <person name="Tait A."/>
            <person name="Berriman M."/>
            <person name="Allred D.R."/>
            <person name="Pain A."/>
        </authorList>
    </citation>
    <scope>NUCLEOTIDE SEQUENCE [LARGE SCALE GENOMIC DNA]</scope>
    <source>
        <strain evidence="15">Bond</strain>
    </source>
</reference>
<dbReference type="VEuPathDB" id="PiroplasmaDB:BBBOND_0400148"/>
<evidence type="ECO:0000313" key="14">
    <source>
        <dbReference type="EMBL" id="CDR97522.1"/>
    </source>
</evidence>
<proteinExistence type="inferred from homology"/>
<evidence type="ECO:0000256" key="9">
    <source>
        <dbReference type="ARBA" id="ARBA00023004"/>
    </source>
</evidence>
<comment type="similarity">
    <text evidence="3">Belongs to the DEAD box helicase family. DEAH subfamily. DDX11/CHL1 sub-subfamily.</text>
</comment>
<evidence type="ECO:0000256" key="8">
    <source>
        <dbReference type="ARBA" id="ARBA00022840"/>
    </source>
</evidence>
<dbReference type="PANTHER" id="PTHR11472:SF41">
    <property type="entry name" value="ATP-DEPENDENT DNA HELICASE DDX11-RELATED"/>
    <property type="match status" value="1"/>
</dbReference>
<comment type="cofactor">
    <cofactor evidence="1">
        <name>[4Fe-4S] cluster</name>
        <dbReference type="ChEBI" id="CHEBI:49883"/>
    </cofactor>
</comment>
<keyword evidence="12" id="KW-0539">Nucleus</keyword>
<name>A0A061DC04_BABBI</name>
<comment type="subcellular location">
    <subcellularLocation>
        <location evidence="2">Nucleus</location>
    </subcellularLocation>
</comment>
<dbReference type="KEGG" id="bbig:BBBOND_0400148"/>
<dbReference type="GeneID" id="24566063"/>
<dbReference type="InterPro" id="IPR013020">
    <property type="entry name" value="Rad3/Chl1-like"/>
</dbReference>
<evidence type="ECO:0000259" key="13">
    <source>
        <dbReference type="PROSITE" id="PS51193"/>
    </source>
</evidence>
<evidence type="ECO:0000256" key="7">
    <source>
        <dbReference type="ARBA" id="ARBA00022806"/>
    </source>
</evidence>
<dbReference type="GO" id="GO:0051536">
    <property type="term" value="F:iron-sulfur cluster binding"/>
    <property type="evidence" value="ECO:0007669"/>
    <property type="project" value="UniProtKB-KW"/>
</dbReference>
<dbReference type="EMBL" id="LK391710">
    <property type="protein sequence ID" value="CDR97522.1"/>
    <property type="molecule type" value="Genomic_DNA"/>
</dbReference>
<feature type="domain" description="Helicase ATP-binding" evidence="13">
    <location>
        <begin position="5"/>
        <end position="376"/>
    </location>
</feature>
<keyword evidence="10" id="KW-0411">Iron-sulfur</keyword>
<dbReference type="STRING" id="5866.A0A061DC04"/>
<dbReference type="PANTHER" id="PTHR11472">
    <property type="entry name" value="DNA REPAIR DEAD HELICASE RAD3/XP-D SUBFAMILY MEMBER"/>
    <property type="match status" value="1"/>
</dbReference>
<evidence type="ECO:0000256" key="1">
    <source>
        <dbReference type="ARBA" id="ARBA00001966"/>
    </source>
</evidence>
<evidence type="ECO:0000256" key="2">
    <source>
        <dbReference type="ARBA" id="ARBA00004123"/>
    </source>
</evidence>
<evidence type="ECO:0000256" key="3">
    <source>
        <dbReference type="ARBA" id="ARBA00008435"/>
    </source>
</evidence>